<dbReference type="InterPro" id="IPR014748">
    <property type="entry name" value="Enoyl-CoA_hydra_C"/>
</dbReference>
<evidence type="ECO:0000256" key="1">
    <source>
        <dbReference type="ARBA" id="ARBA00005254"/>
    </source>
</evidence>
<evidence type="ECO:0000313" key="5">
    <source>
        <dbReference type="Proteomes" id="UP001365846"/>
    </source>
</evidence>
<dbReference type="Gene3D" id="3.90.226.10">
    <property type="entry name" value="2-enoyl-CoA Hydratase, Chain A, domain 1"/>
    <property type="match status" value="1"/>
</dbReference>
<name>A0ABU8VH16_9BURK</name>
<proteinExistence type="inferred from homology"/>
<dbReference type="PANTHER" id="PTHR11941:SF54">
    <property type="entry name" value="ENOYL-COA HYDRATASE, MITOCHONDRIAL"/>
    <property type="match status" value="1"/>
</dbReference>
<protein>
    <submittedName>
        <fullName evidence="4">Enoyl-CoA hydratase-related protein</fullName>
    </submittedName>
</protein>
<sequence>MSVVLREHHDGVALITINRPQARNAINAEAALALAGIVAEVERDASVQVAILTGAGDKAFCAGADLKELASGSAPGGRSTSEGGFAGFVHAPREKLWIAAVNGAAVAGGFELVLACDFAIASVNAVFALPEVKRGLAATAGGVWRLPRSIPRGAALEMIATGESIDASEALRLGLVNRVMAPEHLIPEAMRIAALVAANAPLALRASLALARRAFDLKDAVLRAEADAAGRRVMASADAREGPRAFAEHRPPRWTGA</sequence>
<dbReference type="CDD" id="cd06558">
    <property type="entry name" value="crotonase-like"/>
    <property type="match status" value="1"/>
</dbReference>
<gene>
    <name evidence="4" type="ORF">WKW77_17970</name>
</gene>
<accession>A0ABU8VH16</accession>
<comment type="similarity">
    <text evidence="1 3">Belongs to the enoyl-CoA hydratase/isomerase family.</text>
</comment>
<dbReference type="Pfam" id="PF00378">
    <property type="entry name" value="ECH_1"/>
    <property type="match status" value="1"/>
</dbReference>
<dbReference type="InterPro" id="IPR001753">
    <property type="entry name" value="Enoyl-CoA_hydra/iso"/>
</dbReference>
<dbReference type="RefSeq" id="WP_340358213.1">
    <property type="nucleotide sequence ID" value="NZ_JBBKZU010000007.1"/>
</dbReference>
<dbReference type="SUPFAM" id="SSF52096">
    <property type="entry name" value="ClpP/crotonase"/>
    <property type="match status" value="1"/>
</dbReference>
<dbReference type="EMBL" id="JBBKZU010000007">
    <property type="protein sequence ID" value="MEJ8812977.1"/>
    <property type="molecule type" value="Genomic_DNA"/>
</dbReference>
<dbReference type="Proteomes" id="UP001365846">
    <property type="component" value="Unassembled WGS sequence"/>
</dbReference>
<dbReference type="Gene3D" id="1.10.12.10">
    <property type="entry name" value="Lyase 2-enoyl-coa Hydratase, Chain A, domain 2"/>
    <property type="match status" value="1"/>
</dbReference>
<keyword evidence="5" id="KW-1185">Reference proteome</keyword>
<dbReference type="InterPro" id="IPR018376">
    <property type="entry name" value="Enoyl-CoA_hyd/isom_CS"/>
</dbReference>
<dbReference type="PANTHER" id="PTHR11941">
    <property type="entry name" value="ENOYL-COA HYDRATASE-RELATED"/>
    <property type="match status" value="1"/>
</dbReference>
<evidence type="ECO:0000256" key="2">
    <source>
        <dbReference type="ARBA" id="ARBA00023239"/>
    </source>
</evidence>
<comment type="caution">
    <text evidence="4">The sequence shown here is derived from an EMBL/GenBank/DDBJ whole genome shotgun (WGS) entry which is preliminary data.</text>
</comment>
<dbReference type="InterPro" id="IPR029045">
    <property type="entry name" value="ClpP/crotonase-like_dom_sf"/>
</dbReference>
<evidence type="ECO:0000256" key="3">
    <source>
        <dbReference type="RuleBase" id="RU003707"/>
    </source>
</evidence>
<keyword evidence="2" id="KW-0456">Lyase</keyword>
<organism evidence="4 5">
    <name type="scientific">Variovorax ureilyticus</name>
    <dbReference type="NCBI Taxonomy" id="1836198"/>
    <lineage>
        <taxon>Bacteria</taxon>
        <taxon>Pseudomonadati</taxon>
        <taxon>Pseudomonadota</taxon>
        <taxon>Betaproteobacteria</taxon>
        <taxon>Burkholderiales</taxon>
        <taxon>Comamonadaceae</taxon>
        <taxon>Variovorax</taxon>
    </lineage>
</organism>
<dbReference type="PROSITE" id="PS00166">
    <property type="entry name" value="ENOYL_COA_HYDRATASE"/>
    <property type="match status" value="1"/>
</dbReference>
<evidence type="ECO:0000313" key="4">
    <source>
        <dbReference type="EMBL" id="MEJ8812977.1"/>
    </source>
</evidence>
<reference evidence="4 5" key="1">
    <citation type="submission" date="2024-03" db="EMBL/GenBank/DDBJ databases">
        <title>Novel species of the genus Variovorax.</title>
        <authorList>
            <person name="Liu Q."/>
            <person name="Xin Y.-H."/>
        </authorList>
    </citation>
    <scope>NUCLEOTIDE SEQUENCE [LARGE SCALE GENOMIC DNA]</scope>
    <source>
        <strain evidence="4 5">KACC 18899</strain>
    </source>
</reference>